<dbReference type="Proteomes" id="UP000245212">
    <property type="component" value="Unassembled WGS sequence"/>
</dbReference>
<sequence>MTAAVRSDSHLFDEQEPAAFEGYFREPGFAAESPLAWILGQRLALLDAVRGLMSGGQSAARLRLWVFLELAAQAQGRFSREDLNLLFHGLRPEALDVALKRLRDLGLLVWDATVQDYHLSPLAQQAQGLLAPLVRTPEDDDEMGALLAQVAGAQALGLSDPAQIRHLHAQLARLYDEFADAIASGSEARLRESQPRFERALALVGRAGEALTALIRSEHDDPRLEREARALGHAQARLLSMASQFTRALQQADRQRVTLGSTGVTSSDVRLWLQSHPALHTLLADVLATGVQPVFVSAHEMVDVAEGEFERDRPDPQRAQGLPPAATAGAGEIEALRMPVELGALIDWLSDAQSLSSDDGGPAQPPVAQAVLGGRFAQAAYRMQLLPLLGDAQARTLQGQTGDLARLPWRAELDPVLEPTDDPHVARLSAGRLIPDISNPSHD</sequence>
<dbReference type="EMBL" id="QETA01000007">
    <property type="protein sequence ID" value="PWF21435.1"/>
    <property type="molecule type" value="Genomic_DNA"/>
</dbReference>
<accession>A0A2V1JW18</accession>
<name>A0A2V1JW18_9BURK</name>
<organism evidence="1 2">
    <name type="scientific">Corticimicrobacter populi</name>
    <dbReference type="NCBI Taxonomy" id="2175229"/>
    <lineage>
        <taxon>Bacteria</taxon>
        <taxon>Pseudomonadati</taxon>
        <taxon>Pseudomonadota</taxon>
        <taxon>Betaproteobacteria</taxon>
        <taxon>Burkholderiales</taxon>
        <taxon>Alcaligenaceae</taxon>
        <taxon>Corticimicrobacter</taxon>
    </lineage>
</organism>
<comment type="caution">
    <text evidence="1">The sequence shown here is derived from an EMBL/GenBank/DDBJ whole genome shotgun (WGS) entry which is preliminary data.</text>
</comment>
<dbReference type="RefSeq" id="WP_109062779.1">
    <property type="nucleotide sequence ID" value="NZ_QETA01000007.1"/>
</dbReference>
<protein>
    <submittedName>
        <fullName evidence="1">Uncharacterized protein</fullName>
    </submittedName>
</protein>
<proteinExistence type="predicted"/>
<reference evidence="2" key="1">
    <citation type="submission" date="2018-05" db="EMBL/GenBank/DDBJ databases">
        <authorList>
            <person name="Li Y."/>
        </authorList>
    </citation>
    <scope>NUCLEOTIDE SEQUENCE [LARGE SCALE GENOMIC DNA]</scope>
    <source>
        <strain evidence="2">3d-2-2</strain>
    </source>
</reference>
<evidence type="ECO:0000313" key="1">
    <source>
        <dbReference type="EMBL" id="PWF21435.1"/>
    </source>
</evidence>
<dbReference type="AlphaFoldDB" id="A0A2V1JW18"/>
<keyword evidence="2" id="KW-1185">Reference proteome</keyword>
<evidence type="ECO:0000313" key="2">
    <source>
        <dbReference type="Proteomes" id="UP000245212"/>
    </source>
</evidence>
<gene>
    <name evidence="1" type="ORF">DD235_14235</name>
</gene>